<evidence type="ECO:0000313" key="4">
    <source>
        <dbReference type="Proteomes" id="UP001594351"/>
    </source>
</evidence>
<evidence type="ECO:0000256" key="1">
    <source>
        <dbReference type="ARBA" id="ARBA00008455"/>
    </source>
</evidence>
<comment type="similarity">
    <text evidence="1">Belongs to the peptidase C1 family.</text>
</comment>
<dbReference type="Gene3D" id="3.90.70.10">
    <property type="entry name" value="Cysteine proteinases"/>
    <property type="match status" value="1"/>
</dbReference>
<comment type="caution">
    <text evidence="3">The sequence shown here is derived from an EMBL/GenBank/DDBJ whole genome shotgun (WGS) entry which is preliminary data.</text>
</comment>
<dbReference type="InterPro" id="IPR000169">
    <property type="entry name" value="Pept_cys_AS"/>
</dbReference>
<dbReference type="InterPro" id="IPR038765">
    <property type="entry name" value="Papain-like_cys_pep_sf"/>
</dbReference>
<evidence type="ECO:0000313" key="3">
    <source>
        <dbReference type="EMBL" id="MFC1851849.1"/>
    </source>
</evidence>
<protein>
    <submittedName>
        <fullName evidence="3">C1 family peptidase</fullName>
    </submittedName>
</protein>
<sequence>MWKYWRSNNGVTPIKNQGGCGSCWSFATIGALESAILIGDGAPVNLSEQEVVNGNSFGYGCNGGWLDAFDHSFHIF</sequence>
<gene>
    <name evidence="3" type="ORF">ACFL27_16785</name>
</gene>
<dbReference type="EMBL" id="JBHPBY010000233">
    <property type="protein sequence ID" value="MFC1851849.1"/>
    <property type="molecule type" value="Genomic_DNA"/>
</dbReference>
<proteinExistence type="inferred from homology"/>
<dbReference type="Pfam" id="PF00112">
    <property type="entry name" value="Peptidase_C1"/>
    <property type="match status" value="1"/>
</dbReference>
<keyword evidence="4" id="KW-1185">Reference proteome</keyword>
<dbReference type="InterPro" id="IPR000668">
    <property type="entry name" value="Peptidase_C1A_C"/>
</dbReference>
<feature type="domain" description="Peptidase C1A papain C-terminal" evidence="2">
    <location>
        <begin position="5"/>
        <end position="67"/>
    </location>
</feature>
<accession>A0ABV6Z079</accession>
<reference evidence="3 4" key="1">
    <citation type="submission" date="2024-09" db="EMBL/GenBank/DDBJ databases">
        <title>Laminarin stimulates single cell rates of sulfate reduction while oxygen inhibits transcriptomic activity in coastal marine sediment.</title>
        <authorList>
            <person name="Lindsay M."/>
            <person name="Orcutt B."/>
            <person name="Emerson D."/>
            <person name="Stepanauskas R."/>
            <person name="D'Angelo T."/>
        </authorList>
    </citation>
    <scope>NUCLEOTIDE SEQUENCE [LARGE SCALE GENOMIC DNA]</scope>
    <source>
        <strain evidence="3">SAG AM-311-K15</strain>
    </source>
</reference>
<name>A0ABV6Z079_UNCC1</name>
<dbReference type="PANTHER" id="PTHR12411">
    <property type="entry name" value="CYSTEINE PROTEASE FAMILY C1-RELATED"/>
    <property type="match status" value="1"/>
</dbReference>
<dbReference type="SUPFAM" id="SSF54001">
    <property type="entry name" value="Cysteine proteinases"/>
    <property type="match status" value="1"/>
</dbReference>
<evidence type="ECO:0000259" key="2">
    <source>
        <dbReference type="Pfam" id="PF00112"/>
    </source>
</evidence>
<organism evidence="3 4">
    <name type="scientific">candidate division CSSED10-310 bacterium</name>
    <dbReference type="NCBI Taxonomy" id="2855610"/>
    <lineage>
        <taxon>Bacteria</taxon>
        <taxon>Bacteria division CSSED10-310</taxon>
    </lineage>
</organism>
<dbReference type="PROSITE" id="PS00139">
    <property type="entry name" value="THIOL_PROTEASE_CYS"/>
    <property type="match status" value="1"/>
</dbReference>
<dbReference type="Proteomes" id="UP001594351">
    <property type="component" value="Unassembled WGS sequence"/>
</dbReference>
<dbReference type="InterPro" id="IPR013128">
    <property type="entry name" value="Peptidase_C1A"/>
</dbReference>